<keyword evidence="4" id="KW-1185">Reference proteome</keyword>
<accession>A0A0Q9VZR4</accession>
<dbReference type="InParanoid" id="A0A0Q9VZR4"/>
<name>A0A0Q9VZR4_DROVI</name>
<evidence type="ECO:0000313" key="3">
    <source>
        <dbReference type="EMBL" id="KRF78345.1"/>
    </source>
</evidence>
<proteinExistence type="predicted"/>
<feature type="compositionally biased region" description="Basic and acidic residues" evidence="1">
    <location>
        <begin position="74"/>
        <end position="84"/>
    </location>
</feature>
<dbReference type="EMBL" id="CH940656">
    <property type="protein sequence ID" value="KRF78345.1"/>
    <property type="molecule type" value="Genomic_DNA"/>
</dbReference>
<sequence>MSGTYDQLCGKGDEIYIYRGVWIYQVAAAASSLQPLRRRRRNVLSSHWKLCKIDYNDCIWRRGQRPGPGPGPDQEPRPAQRKKEERELLPLLLLLLFL</sequence>
<feature type="region of interest" description="Disordered" evidence="1">
    <location>
        <begin position="62"/>
        <end position="84"/>
    </location>
</feature>
<dbReference type="AlphaFoldDB" id="A0A0Q9VZR4"/>
<protein>
    <submittedName>
        <fullName evidence="3">Uncharacterized protein</fullName>
    </submittedName>
</protein>
<evidence type="ECO:0000313" key="4">
    <source>
        <dbReference type="Proteomes" id="UP000008792"/>
    </source>
</evidence>
<keyword evidence="2" id="KW-0472">Membrane</keyword>
<reference evidence="3 4" key="1">
    <citation type="journal article" date="2007" name="Nature">
        <title>Evolution of genes and genomes on the Drosophila phylogeny.</title>
        <authorList>
            <consortium name="Drosophila 12 Genomes Consortium"/>
            <person name="Clark A.G."/>
            <person name="Eisen M.B."/>
            <person name="Smith D.R."/>
            <person name="Bergman C.M."/>
            <person name="Oliver B."/>
            <person name="Markow T.A."/>
            <person name="Kaufman T.C."/>
            <person name="Kellis M."/>
            <person name="Gelbart W."/>
            <person name="Iyer V.N."/>
            <person name="Pollard D.A."/>
            <person name="Sackton T.B."/>
            <person name="Larracuente A.M."/>
            <person name="Singh N.D."/>
            <person name="Abad J.P."/>
            <person name="Abt D.N."/>
            <person name="Adryan B."/>
            <person name="Aguade M."/>
            <person name="Akashi H."/>
            <person name="Anderson W.W."/>
            <person name="Aquadro C.F."/>
            <person name="Ardell D.H."/>
            <person name="Arguello R."/>
            <person name="Artieri C.G."/>
            <person name="Barbash D.A."/>
            <person name="Barker D."/>
            <person name="Barsanti P."/>
            <person name="Batterham P."/>
            <person name="Batzoglou S."/>
            <person name="Begun D."/>
            <person name="Bhutkar A."/>
            <person name="Blanco E."/>
            <person name="Bosak S.A."/>
            <person name="Bradley R.K."/>
            <person name="Brand A.D."/>
            <person name="Brent M.R."/>
            <person name="Brooks A.N."/>
            <person name="Brown R.H."/>
            <person name="Butlin R.K."/>
            <person name="Caggese C."/>
            <person name="Calvi B.R."/>
            <person name="Bernardo de Carvalho A."/>
            <person name="Caspi A."/>
            <person name="Castrezana S."/>
            <person name="Celniker S.E."/>
            <person name="Chang J.L."/>
            <person name="Chapple C."/>
            <person name="Chatterji S."/>
            <person name="Chinwalla A."/>
            <person name="Civetta A."/>
            <person name="Clifton S.W."/>
            <person name="Comeron J.M."/>
            <person name="Costello J.C."/>
            <person name="Coyne J.A."/>
            <person name="Daub J."/>
            <person name="David R.G."/>
            <person name="Delcher A.L."/>
            <person name="Delehaunty K."/>
            <person name="Do C.B."/>
            <person name="Ebling H."/>
            <person name="Edwards K."/>
            <person name="Eickbush T."/>
            <person name="Evans J.D."/>
            <person name="Filipski A."/>
            <person name="Findeiss S."/>
            <person name="Freyhult E."/>
            <person name="Fulton L."/>
            <person name="Fulton R."/>
            <person name="Garcia A.C."/>
            <person name="Gardiner A."/>
            <person name="Garfield D.A."/>
            <person name="Garvin B.E."/>
            <person name="Gibson G."/>
            <person name="Gilbert D."/>
            <person name="Gnerre S."/>
            <person name="Godfrey J."/>
            <person name="Good R."/>
            <person name="Gotea V."/>
            <person name="Gravely B."/>
            <person name="Greenberg A.J."/>
            <person name="Griffiths-Jones S."/>
            <person name="Gross S."/>
            <person name="Guigo R."/>
            <person name="Gustafson E.A."/>
            <person name="Haerty W."/>
            <person name="Hahn M.W."/>
            <person name="Halligan D.L."/>
            <person name="Halpern A.L."/>
            <person name="Halter G.M."/>
            <person name="Han M.V."/>
            <person name="Heger A."/>
            <person name="Hillier L."/>
            <person name="Hinrichs A.S."/>
            <person name="Holmes I."/>
            <person name="Hoskins R.A."/>
            <person name="Hubisz M.J."/>
            <person name="Hultmark D."/>
            <person name="Huntley M.A."/>
            <person name="Jaffe D.B."/>
            <person name="Jagadeeshan S."/>
            <person name="Jeck W.R."/>
            <person name="Johnson J."/>
            <person name="Jones C.D."/>
            <person name="Jordan W.C."/>
            <person name="Karpen G.H."/>
            <person name="Kataoka E."/>
            <person name="Keightley P.D."/>
            <person name="Kheradpour P."/>
            <person name="Kirkness E.F."/>
            <person name="Koerich L.B."/>
            <person name="Kristiansen K."/>
            <person name="Kudrna D."/>
            <person name="Kulathinal R.J."/>
            <person name="Kumar S."/>
            <person name="Kwok R."/>
            <person name="Lander E."/>
            <person name="Langley C.H."/>
            <person name="Lapoint R."/>
            <person name="Lazzaro B.P."/>
            <person name="Lee S.J."/>
            <person name="Levesque L."/>
            <person name="Li R."/>
            <person name="Lin C.F."/>
            <person name="Lin M.F."/>
            <person name="Lindblad-Toh K."/>
            <person name="Llopart A."/>
            <person name="Long M."/>
            <person name="Low L."/>
            <person name="Lozovsky E."/>
            <person name="Lu J."/>
            <person name="Luo M."/>
            <person name="Machado C.A."/>
            <person name="Makalowski W."/>
            <person name="Marzo M."/>
            <person name="Matsuda M."/>
            <person name="Matzkin L."/>
            <person name="McAllister B."/>
            <person name="McBride C.S."/>
            <person name="McKernan B."/>
            <person name="McKernan K."/>
            <person name="Mendez-Lago M."/>
            <person name="Minx P."/>
            <person name="Mollenhauer M.U."/>
            <person name="Montooth K."/>
            <person name="Mount S.M."/>
            <person name="Mu X."/>
            <person name="Myers E."/>
            <person name="Negre B."/>
            <person name="Newfeld S."/>
            <person name="Nielsen R."/>
            <person name="Noor M.A."/>
            <person name="O'Grady P."/>
            <person name="Pachter L."/>
            <person name="Papaceit M."/>
            <person name="Parisi M.J."/>
            <person name="Parisi M."/>
            <person name="Parts L."/>
            <person name="Pedersen J.S."/>
            <person name="Pesole G."/>
            <person name="Phillippy A.M."/>
            <person name="Ponting C.P."/>
            <person name="Pop M."/>
            <person name="Porcelli D."/>
            <person name="Powell J.R."/>
            <person name="Prohaska S."/>
            <person name="Pruitt K."/>
            <person name="Puig M."/>
            <person name="Quesneville H."/>
            <person name="Ram K.R."/>
            <person name="Rand D."/>
            <person name="Rasmussen M.D."/>
            <person name="Reed L.K."/>
            <person name="Reenan R."/>
            <person name="Reily A."/>
            <person name="Remington K.A."/>
            <person name="Rieger T.T."/>
            <person name="Ritchie M.G."/>
            <person name="Robin C."/>
            <person name="Rogers Y.H."/>
            <person name="Rohde C."/>
            <person name="Rozas J."/>
            <person name="Rubenfield M.J."/>
            <person name="Ruiz A."/>
            <person name="Russo S."/>
            <person name="Salzberg S.L."/>
            <person name="Sanchez-Gracia A."/>
            <person name="Saranga D.J."/>
            <person name="Sato H."/>
            <person name="Schaeffer S.W."/>
            <person name="Schatz M.C."/>
            <person name="Schlenke T."/>
            <person name="Schwartz R."/>
            <person name="Segarra C."/>
            <person name="Singh R.S."/>
            <person name="Sirot L."/>
            <person name="Sirota M."/>
            <person name="Sisneros N.B."/>
            <person name="Smith C.D."/>
            <person name="Smith T.F."/>
            <person name="Spieth J."/>
            <person name="Stage D.E."/>
            <person name="Stark A."/>
            <person name="Stephan W."/>
            <person name="Strausberg R.L."/>
            <person name="Strempel S."/>
            <person name="Sturgill D."/>
            <person name="Sutton G."/>
            <person name="Sutton G.G."/>
            <person name="Tao W."/>
            <person name="Teichmann S."/>
            <person name="Tobari Y.N."/>
            <person name="Tomimura Y."/>
            <person name="Tsolas J.M."/>
            <person name="Valente V.L."/>
            <person name="Venter E."/>
            <person name="Venter J.C."/>
            <person name="Vicario S."/>
            <person name="Vieira F.G."/>
            <person name="Vilella A.J."/>
            <person name="Villasante A."/>
            <person name="Walenz B."/>
            <person name="Wang J."/>
            <person name="Wasserman M."/>
            <person name="Watts T."/>
            <person name="Wilson D."/>
            <person name="Wilson R.K."/>
            <person name="Wing R.A."/>
            <person name="Wolfner M.F."/>
            <person name="Wong A."/>
            <person name="Wong G.K."/>
            <person name="Wu C.I."/>
            <person name="Wu G."/>
            <person name="Yamamoto D."/>
            <person name="Yang H.P."/>
            <person name="Yang S.P."/>
            <person name="Yorke J.A."/>
            <person name="Yoshida K."/>
            <person name="Zdobnov E."/>
            <person name="Zhang P."/>
            <person name="Zhang Y."/>
            <person name="Zimin A.V."/>
            <person name="Baldwin J."/>
            <person name="Abdouelleil A."/>
            <person name="Abdulkadir J."/>
            <person name="Abebe A."/>
            <person name="Abera B."/>
            <person name="Abreu J."/>
            <person name="Acer S.C."/>
            <person name="Aftuck L."/>
            <person name="Alexander A."/>
            <person name="An P."/>
            <person name="Anderson E."/>
            <person name="Anderson S."/>
            <person name="Arachi H."/>
            <person name="Azer M."/>
            <person name="Bachantsang P."/>
            <person name="Barry A."/>
            <person name="Bayul T."/>
            <person name="Berlin A."/>
            <person name="Bessette D."/>
            <person name="Bloom T."/>
            <person name="Blye J."/>
            <person name="Boguslavskiy L."/>
            <person name="Bonnet C."/>
            <person name="Boukhgalter B."/>
            <person name="Bourzgui I."/>
            <person name="Brown A."/>
            <person name="Cahill P."/>
            <person name="Channer S."/>
            <person name="Cheshatsang Y."/>
            <person name="Chuda L."/>
            <person name="Citroen M."/>
            <person name="Collymore A."/>
            <person name="Cooke P."/>
            <person name="Costello M."/>
            <person name="D'Aco K."/>
            <person name="Daza R."/>
            <person name="De Haan G."/>
            <person name="DeGray S."/>
            <person name="DeMaso C."/>
            <person name="Dhargay N."/>
            <person name="Dooley K."/>
            <person name="Dooley E."/>
            <person name="Doricent M."/>
            <person name="Dorje P."/>
            <person name="Dorjee K."/>
            <person name="Dupes A."/>
            <person name="Elong R."/>
            <person name="Falk J."/>
            <person name="Farina A."/>
            <person name="Faro S."/>
            <person name="Ferguson D."/>
            <person name="Fisher S."/>
            <person name="Foley C.D."/>
            <person name="Franke A."/>
            <person name="Friedrich D."/>
            <person name="Gadbois L."/>
            <person name="Gearin G."/>
            <person name="Gearin C.R."/>
            <person name="Giannoukos G."/>
            <person name="Goode T."/>
            <person name="Graham J."/>
            <person name="Grandbois E."/>
            <person name="Grewal S."/>
            <person name="Gyaltsen K."/>
            <person name="Hafez N."/>
            <person name="Hagos B."/>
            <person name="Hall J."/>
            <person name="Henson C."/>
            <person name="Hollinger A."/>
            <person name="Honan T."/>
            <person name="Huard M.D."/>
            <person name="Hughes L."/>
            <person name="Hurhula B."/>
            <person name="Husby M.E."/>
            <person name="Kamat A."/>
            <person name="Kanga B."/>
            <person name="Kashin S."/>
            <person name="Khazanovich D."/>
            <person name="Kisner P."/>
            <person name="Lance K."/>
            <person name="Lara M."/>
            <person name="Lee W."/>
            <person name="Lennon N."/>
            <person name="Letendre F."/>
            <person name="LeVine R."/>
            <person name="Lipovsky A."/>
            <person name="Liu X."/>
            <person name="Liu J."/>
            <person name="Liu S."/>
            <person name="Lokyitsang T."/>
            <person name="Lokyitsang Y."/>
            <person name="Lubonja R."/>
            <person name="Lui A."/>
            <person name="MacDonald P."/>
            <person name="Magnisalis V."/>
            <person name="Maru K."/>
            <person name="Matthews C."/>
            <person name="McCusker W."/>
            <person name="McDonough S."/>
            <person name="Mehta T."/>
            <person name="Meldrim J."/>
            <person name="Meneus L."/>
            <person name="Mihai O."/>
            <person name="Mihalev A."/>
            <person name="Mihova T."/>
            <person name="Mittelman R."/>
            <person name="Mlenga V."/>
            <person name="Montmayeur A."/>
            <person name="Mulrain L."/>
            <person name="Navidi A."/>
            <person name="Naylor J."/>
            <person name="Negash T."/>
            <person name="Nguyen T."/>
            <person name="Nguyen N."/>
            <person name="Nicol R."/>
            <person name="Norbu C."/>
            <person name="Norbu N."/>
            <person name="Novod N."/>
            <person name="O'Neill B."/>
            <person name="Osman S."/>
            <person name="Markiewicz E."/>
            <person name="Oyono O.L."/>
            <person name="Patti C."/>
            <person name="Phunkhang P."/>
            <person name="Pierre F."/>
            <person name="Priest M."/>
            <person name="Raghuraman S."/>
            <person name="Rege F."/>
            <person name="Reyes R."/>
            <person name="Rise C."/>
            <person name="Rogov P."/>
            <person name="Ross K."/>
            <person name="Ryan E."/>
            <person name="Settipalli S."/>
            <person name="Shea T."/>
            <person name="Sherpa N."/>
            <person name="Shi L."/>
            <person name="Shih D."/>
            <person name="Sparrow T."/>
            <person name="Spaulding J."/>
            <person name="Stalker J."/>
            <person name="Stange-Thomann N."/>
            <person name="Stavropoulos S."/>
            <person name="Stone C."/>
            <person name="Strader C."/>
            <person name="Tesfaye S."/>
            <person name="Thomson T."/>
            <person name="Thoulutsang Y."/>
            <person name="Thoulutsang D."/>
            <person name="Topham K."/>
            <person name="Topping I."/>
            <person name="Tsamla T."/>
            <person name="Vassiliev H."/>
            <person name="Vo A."/>
            <person name="Wangchuk T."/>
            <person name="Wangdi T."/>
            <person name="Weiand M."/>
            <person name="Wilkinson J."/>
            <person name="Wilson A."/>
            <person name="Yadav S."/>
            <person name="Young G."/>
            <person name="Yu Q."/>
            <person name="Zembek L."/>
            <person name="Zhong D."/>
            <person name="Zimmer A."/>
            <person name="Zwirko Z."/>
            <person name="Jaffe D.B."/>
            <person name="Alvarez P."/>
            <person name="Brockman W."/>
            <person name="Butler J."/>
            <person name="Chin C."/>
            <person name="Gnerre S."/>
            <person name="Grabherr M."/>
            <person name="Kleber M."/>
            <person name="Mauceli E."/>
            <person name="MacCallum I."/>
        </authorList>
    </citation>
    <scope>NUCLEOTIDE SEQUENCE [LARGE SCALE GENOMIC DNA]</scope>
    <source>
        <strain evidence="4">Tucson 15010-1051.87</strain>
    </source>
</reference>
<keyword evidence="2" id="KW-0812">Transmembrane</keyword>
<gene>
    <name evidence="3" type="primary">Dvir\GJ26308</name>
    <name evidence="3" type="ORF">Dvir_GJ26308</name>
</gene>
<evidence type="ECO:0000256" key="1">
    <source>
        <dbReference type="SAM" id="MobiDB-lite"/>
    </source>
</evidence>
<feature type="transmembrane region" description="Helical" evidence="2">
    <location>
        <begin position="15"/>
        <end position="33"/>
    </location>
</feature>
<organism evidence="3 4">
    <name type="scientific">Drosophila virilis</name>
    <name type="common">Fruit fly</name>
    <dbReference type="NCBI Taxonomy" id="7244"/>
    <lineage>
        <taxon>Eukaryota</taxon>
        <taxon>Metazoa</taxon>
        <taxon>Ecdysozoa</taxon>
        <taxon>Arthropoda</taxon>
        <taxon>Hexapoda</taxon>
        <taxon>Insecta</taxon>
        <taxon>Pterygota</taxon>
        <taxon>Neoptera</taxon>
        <taxon>Endopterygota</taxon>
        <taxon>Diptera</taxon>
        <taxon>Brachycera</taxon>
        <taxon>Muscomorpha</taxon>
        <taxon>Ephydroidea</taxon>
        <taxon>Drosophilidae</taxon>
        <taxon>Drosophila</taxon>
    </lineage>
</organism>
<evidence type="ECO:0000256" key="2">
    <source>
        <dbReference type="SAM" id="Phobius"/>
    </source>
</evidence>
<keyword evidence="2" id="KW-1133">Transmembrane helix</keyword>
<dbReference type="Proteomes" id="UP000008792">
    <property type="component" value="Unassembled WGS sequence"/>
</dbReference>